<reference evidence="1" key="3">
    <citation type="submission" date="2025-09" db="UniProtKB">
        <authorList>
            <consortium name="Ensembl"/>
        </authorList>
    </citation>
    <scope>IDENTIFICATION</scope>
</reference>
<name>H2YAD8_CIOSA</name>
<keyword evidence="2" id="KW-1185">Reference proteome</keyword>
<protein>
    <submittedName>
        <fullName evidence="1">Uncharacterized protein</fullName>
    </submittedName>
</protein>
<evidence type="ECO:0000313" key="1">
    <source>
        <dbReference type="Ensembl" id="ENSCSAVP00000002286.1"/>
    </source>
</evidence>
<accession>H2YAD8</accession>
<evidence type="ECO:0000313" key="2">
    <source>
        <dbReference type="Proteomes" id="UP000007875"/>
    </source>
</evidence>
<sequence>MVPLSRKPSQSQVGALTGKRLMSFATSGNLLIGSDASDQRQNTQQLPILPETRRMNMNDVLIWQKFTRRLKQRVEDRRNERRTFCWLDRPLTRDMRRNGLPNIKMEPTYRMQPDEKPDMQKCKELMEEYLENALKNVSYGDVKDINQLSRYRMALRARSKGQSVENPLQMRRLCDFGSETRPISRCIKSLRLGSYKRFLRFLLLPERHTVLHSHYFRCVFGVDLFKIRDVLIFIA</sequence>
<proteinExistence type="predicted"/>
<reference evidence="2" key="1">
    <citation type="submission" date="2003-08" db="EMBL/GenBank/DDBJ databases">
        <authorList>
            <person name="Birren B."/>
            <person name="Nusbaum C."/>
            <person name="Abebe A."/>
            <person name="Abouelleil A."/>
            <person name="Adekoya E."/>
            <person name="Ait-zahra M."/>
            <person name="Allen N."/>
            <person name="Allen T."/>
            <person name="An P."/>
            <person name="Anderson M."/>
            <person name="Anderson S."/>
            <person name="Arachchi H."/>
            <person name="Armbruster J."/>
            <person name="Bachantsang P."/>
            <person name="Baldwin J."/>
            <person name="Barry A."/>
            <person name="Bayul T."/>
            <person name="Blitshsteyn B."/>
            <person name="Bloom T."/>
            <person name="Blye J."/>
            <person name="Boguslavskiy L."/>
            <person name="Borowsky M."/>
            <person name="Boukhgalter B."/>
            <person name="Brunache A."/>
            <person name="Butler J."/>
            <person name="Calixte N."/>
            <person name="Calvo S."/>
            <person name="Camarata J."/>
            <person name="Campo K."/>
            <person name="Chang J."/>
            <person name="Cheshatsang Y."/>
            <person name="Citroen M."/>
            <person name="Collymore A."/>
            <person name="Considine T."/>
            <person name="Cook A."/>
            <person name="Cooke P."/>
            <person name="Corum B."/>
            <person name="Cuomo C."/>
            <person name="David R."/>
            <person name="Dawoe T."/>
            <person name="Degray S."/>
            <person name="Dodge S."/>
            <person name="Dooley K."/>
            <person name="Dorje P."/>
            <person name="Dorjee K."/>
            <person name="Dorris L."/>
            <person name="Duffey N."/>
            <person name="Dupes A."/>
            <person name="Elkins T."/>
            <person name="Engels R."/>
            <person name="Erickson J."/>
            <person name="Farina A."/>
            <person name="Faro S."/>
            <person name="Ferreira P."/>
            <person name="Fischer H."/>
            <person name="Fitzgerald M."/>
            <person name="Foley K."/>
            <person name="Gage D."/>
            <person name="Galagan J."/>
            <person name="Gearin G."/>
            <person name="Gnerre S."/>
            <person name="Gnirke A."/>
            <person name="Goyette A."/>
            <person name="Graham J."/>
            <person name="Grandbois E."/>
            <person name="Gyaltsen K."/>
            <person name="Hafez N."/>
            <person name="Hagopian D."/>
            <person name="Hagos B."/>
            <person name="Hall J."/>
            <person name="Hatcher B."/>
            <person name="Heller A."/>
            <person name="Higgins H."/>
            <person name="Honan T."/>
            <person name="Horn A."/>
            <person name="Houde N."/>
            <person name="Hughes L."/>
            <person name="Hulme W."/>
            <person name="Husby E."/>
            <person name="Iliev I."/>
            <person name="Jaffe D."/>
            <person name="Jones C."/>
            <person name="Kamal M."/>
            <person name="Kamat A."/>
            <person name="Kamvysselis M."/>
            <person name="Karlsson E."/>
            <person name="Kells C."/>
            <person name="Kieu A."/>
            <person name="Kisner P."/>
            <person name="Kodira C."/>
            <person name="Kulbokas E."/>
            <person name="Labutti K."/>
            <person name="Lama D."/>
            <person name="Landers T."/>
            <person name="Leger J."/>
            <person name="Levine S."/>
            <person name="Lewis D."/>
            <person name="Lewis T."/>
            <person name="Lindblad-toh K."/>
            <person name="Liu X."/>
            <person name="Lokyitsang T."/>
            <person name="Lokyitsang Y."/>
            <person name="Lucien O."/>
            <person name="Lui A."/>
            <person name="Ma L.J."/>
            <person name="Mabbitt R."/>
            <person name="Macdonald J."/>
            <person name="Maclean C."/>
            <person name="Major J."/>
            <person name="Manning J."/>
            <person name="Marabella R."/>
            <person name="Maru K."/>
            <person name="Matthews C."/>
            <person name="Mauceli E."/>
            <person name="Mccarthy M."/>
            <person name="Mcdonough S."/>
            <person name="Mcghee T."/>
            <person name="Meldrim J."/>
            <person name="Meneus L."/>
            <person name="Mesirov J."/>
            <person name="Mihalev A."/>
            <person name="Mihova T."/>
            <person name="Mikkelsen T."/>
            <person name="Mlenga V."/>
            <person name="Moru K."/>
            <person name="Mozes J."/>
            <person name="Mulrain L."/>
            <person name="Munson G."/>
            <person name="Naylor J."/>
            <person name="Newes C."/>
            <person name="Nguyen C."/>
            <person name="Nguyen N."/>
            <person name="Nguyen T."/>
            <person name="Nicol R."/>
            <person name="Nielsen C."/>
            <person name="Nizzari M."/>
            <person name="Norbu C."/>
            <person name="Norbu N."/>
            <person name="O'donnell P."/>
            <person name="Okoawo O."/>
            <person name="O'leary S."/>
            <person name="Omotosho B."/>
            <person name="O'neill K."/>
            <person name="Osman S."/>
            <person name="Parker S."/>
            <person name="Perrin D."/>
            <person name="Phunkhang P."/>
            <person name="Piqani B."/>
            <person name="Purcell S."/>
            <person name="Rachupka T."/>
            <person name="Ramasamy U."/>
            <person name="Rameau R."/>
            <person name="Ray V."/>
            <person name="Raymond C."/>
            <person name="Retta R."/>
            <person name="Richardson S."/>
            <person name="Rise C."/>
            <person name="Rodriguez J."/>
            <person name="Rogers J."/>
            <person name="Rogov P."/>
            <person name="Rutman M."/>
            <person name="Schupbach R."/>
            <person name="Seaman C."/>
            <person name="Settipalli S."/>
            <person name="Sharpe T."/>
            <person name="Sheridan J."/>
            <person name="Sherpa N."/>
            <person name="Shi J."/>
            <person name="Smirnov S."/>
            <person name="Smith C."/>
            <person name="Sougnez C."/>
            <person name="Spencer B."/>
            <person name="Stalker J."/>
            <person name="Stange-thomann N."/>
            <person name="Stavropoulos S."/>
            <person name="Stetson K."/>
            <person name="Stone C."/>
            <person name="Stone S."/>
            <person name="Stubbs M."/>
            <person name="Talamas J."/>
            <person name="Tchuinga P."/>
            <person name="Tenzing P."/>
            <person name="Tesfaye S."/>
            <person name="Theodore J."/>
            <person name="Thoulutsang Y."/>
            <person name="Topham K."/>
            <person name="Towey S."/>
            <person name="Tsamla T."/>
            <person name="Tsomo N."/>
            <person name="Vallee D."/>
            <person name="Vassiliev H."/>
            <person name="Venkataraman V."/>
            <person name="Vinson J."/>
            <person name="Vo A."/>
            <person name="Wade C."/>
            <person name="Wang S."/>
            <person name="Wangchuk T."/>
            <person name="Wangdi T."/>
            <person name="Whittaker C."/>
            <person name="Wilkinson J."/>
            <person name="Wu Y."/>
            <person name="Wyman D."/>
            <person name="Yadav S."/>
            <person name="Yang S."/>
            <person name="Yang X."/>
            <person name="Yeager S."/>
            <person name="Yee E."/>
            <person name="Young G."/>
            <person name="Zainoun J."/>
            <person name="Zembeck L."/>
            <person name="Zimmer A."/>
            <person name="Zody M."/>
            <person name="Lander E."/>
        </authorList>
    </citation>
    <scope>NUCLEOTIDE SEQUENCE [LARGE SCALE GENOMIC DNA]</scope>
</reference>
<dbReference type="GeneTree" id="ENSGT00940000162474"/>
<dbReference type="InParanoid" id="H2YAD8"/>
<dbReference type="HOGENOM" id="CLU_1179874_0_0_1"/>
<organism evidence="1 2">
    <name type="scientific">Ciona savignyi</name>
    <name type="common">Pacific transparent sea squirt</name>
    <dbReference type="NCBI Taxonomy" id="51511"/>
    <lineage>
        <taxon>Eukaryota</taxon>
        <taxon>Metazoa</taxon>
        <taxon>Chordata</taxon>
        <taxon>Tunicata</taxon>
        <taxon>Ascidiacea</taxon>
        <taxon>Phlebobranchia</taxon>
        <taxon>Cionidae</taxon>
        <taxon>Ciona</taxon>
    </lineage>
</organism>
<dbReference type="Ensembl" id="ENSCSAVT00000002324.1">
    <property type="protein sequence ID" value="ENSCSAVP00000002286.1"/>
    <property type="gene ID" value="ENSCSAVG00000001335.1"/>
</dbReference>
<reference evidence="1" key="2">
    <citation type="submission" date="2025-08" db="UniProtKB">
        <authorList>
            <consortium name="Ensembl"/>
        </authorList>
    </citation>
    <scope>IDENTIFICATION</scope>
</reference>
<dbReference type="AlphaFoldDB" id="H2YAD8"/>
<dbReference type="Proteomes" id="UP000007875">
    <property type="component" value="Unassembled WGS sequence"/>
</dbReference>